<dbReference type="Proteomes" id="UP000030764">
    <property type="component" value="Unassembled WGS sequence"/>
</dbReference>
<sequence>MNTELNTEPRLSRDQKAGKSASQSRFEKVKMNNEETPTNSSSRNGCNPFEALKSSSNSEKGCSLIRVDPELVHRELSQSELRGYLEYVMHVSIDGSQESCIPPSLINEFDLLMLSHDCSFDRWLNLSELVTWEVVSNFLQDGMTERSVSLLGADATSVPSRDVFDRIGDRSNPQNLGLVKYILTCCRRAHTQRDVGNHDKAYA</sequence>
<name>A0A085LKM8_9BILA</name>
<protein>
    <submittedName>
        <fullName evidence="2">Uncharacterized protein</fullName>
    </submittedName>
</protein>
<dbReference type="AlphaFoldDB" id="A0A085LKM8"/>
<keyword evidence="3" id="KW-1185">Reference proteome</keyword>
<evidence type="ECO:0000256" key="1">
    <source>
        <dbReference type="SAM" id="MobiDB-lite"/>
    </source>
</evidence>
<evidence type="ECO:0000313" key="2">
    <source>
        <dbReference type="EMBL" id="KFD45524.1"/>
    </source>
</evidence>
<dbReference type="EMBL" id="KL363470">
    <property type="protein sequence ID" value="KFD45524.1"/>
    <property type="molecule type" value="Genomic_DNA"/>
</dbReference>
<feature type="compositionally biased region" description="Polar residues" evidence="1">
    <location>
        <begin position="34"/>
        <end position="45"/>
    </location>
</feature>
<accession>A0A085LKM8</accession>
<proteinExistence type="predicted"/>
<evidence type="ECO:0000313" key="3">
    <source>
        <dbReference type="Proteomes" id="UP000030764"/>
    </source>
</evidence>
<feature type="region of interest" description="Disordered" evidence="1">
    <location>
        <begin position="1"/>
        <end position="56"/>
    </location>
</feature>
<reference evidence="2 3" key="1">
    <citation type="journal article" date="2014" name="Nat. Genet.">
        <title>Genome and transcriptome of the porcine whipworm Trichuris suis.</title>
        <authorList>
            <person name="Jex A.R."/>
            <person name="Nejsum P."/>
            <person name="Schwarz E.M."/>
            <person name="Hu L."/>
            <person name="Young N.D."/>
            <person name="Hall R.S."/>
            <person name="Korhonen P.K."/>
            <person name="Liao S."/>
            <person name="Thamsborg S."/>
            <person name="Xia J."/>
            <person name="Xu P."/>
            <person name="Wang S."/>
            <person name="Scheerlinck J.P."/>
            <person name="Hofmann A."/>
            <person name="Sternberg P.W."/>
            <person name="Wang J."/>
            <person name="Gasser R.B."/>
        </authorList>
    </citation>
    <scope>NUCLEOTIDE SEQUENCE [LARGE SCALE GENOMIC DNA]</scope>
    <source>
        <strain evidence="2">DCEP-RM93M</strain>
    </source>
</reference>
<organism evidence="2 3">
    <name type="scientific">Trichuris suis</name>
    <name type="common">pig whipworm</name>
    <dbReference type="NCBI Taxonomy" id="68888"/>
    <lineage>
        <taxon>Eukaryota</taxon>
        <taxon>Metazoa</taxon>
        <taxon>Ecdysozoa</taxon>
        <taxon>Nematoda</taxon>
        <taxon>Enoplea</taxon>
        <taxon>Dorylaimia</taxon>
        <taxon>Trichinellida</taxon>
        <taxon>Trichuridae</taxon>
        <taxon>Trichuris</taxon>
    </lineage>
</organism>
<gene>
    <name evidence="2" type="ORF">M513_13599</name>
</gene>